<evidence type="ECO:0008006" key="2">
    <source>
        <dbReference type="Google" id="ProtNLM"/>
    </source>
</evidence>
<dbReference type="InterPro" id="IPR011447">
    <property type="entry name" value="DUF1552"/>
</dbReference>
<dbReference type="EMBL" id="UINC01011531">
    <property type="protein sequence ID" value="SVA50841.1"/>
    <property type="molecule type" value="Genomic_DNA"/>
</dbReference>
<evidence type="ECO:0000313" key="1">
    <source>
        <dbReference type="EMBL" id="SVA50841.1"/>
    </source>
</evidence>
<feature type="non-terminal residue" evidence="1">
    <location>
        <position position="230"/>
    </location>
</feature>
<sequence length="230" mass="25420">MPFITGKHLSRRTFIRGMGASVALPSLDAMIPAGRLWQDRTREPGFTRLVCIEESMGAAGSSDWGDSQHLFAPALVGRDFEFGTNSQLAPLEEFREYMTIVSNTDCRSAEAYRAEEIGGDHDRSTAVFLTQAHPKQTQGSDIKLGTSLDQLHAQRFGRDTPLPSLELCIEGIDRGGGCAYNYHCAYTTSLAWASPEQPLPAIREPRVVFERLFGAGDTPQDRAARRQTDR</sequence>
<name>A0A381WEV1_9ZZZZ</name>
<proteinExistence type="predicted"/>
<reference evidence="1" key="1">
    <citation type="submission" date="2018-05" db="EMBL/GenBank/DDBJ databases">
        <authorList>
            <person name="Lanie J.A."/>
            <person name="Ng W.-L."/>
            <person name="Kazmierczak K.M."/>
            <person name="Andrzejewski T.M."/>
            <person name="Davidsen T.M."/>
            <person name="Wayne K.J."/>
            <person name="Tettelin H."/>
            <person name="Glass J.I."/>
            <person name="Rusch D."/>
            <person name="Podicherti R."/>
            <person name="Tsui H.-C.T."/>
            <person name="Winkler M.E."/>
        </authorList>
    </citation>
    <scope>NUCLEOTIDE SEQUENCE</scope>
</reference>
<accession>A0A381WEV1</accession>
<organism evidence="1">
    <name type="scientific">marine metagenome</name>
    <dbReference type="NCBI Taxonomy" id="408172"/>
    <lineage>
        <taxon>unclassified sequences</taxon>
        <taxon>metagenomes</taxon>
        <taxon>ecological metagenomes</taxon>
    </lineage>
</organism>
<dbReference type="AlphaFoldDB" id="A0A381WEV1"/>
<gene>
    <name evidence="1" type="ORF">METZ01_LOCUS103695</name>
</gene>
<protein>
    <recommendedName>
        <fullName evidence="2">DUF1552 domain-containing protein</fullName>
    </recommendedName>
</protein>
<dbReference type="Pfam" id="PF07586">
    <property type="entry name" value="HXXSHH"/>
    <property type="match status" value="1"/>
</dbReference>